<feature type="transmembrane region" description="Helical" evidence="1">
    <location>
        <begin position="26"/>
        <end position="45"/>
    </location>
</feature>
<name>A0A4T0W3W3_9PEZI</name>
<feature type="transmembrane region" description="Helical" evidence="1">
    <location>
        <begin position="331"/>
        <end position="359"/>
    </location>
</feature>
<feature type="transmembrane region" description="Helical" evidence="1">
    <location>
        <begin position="255"/>
        <end position="276"/>
    </location>
</feature>
<feature type="transmembrane region" description="Helical" evidence="1">
    <location>
        <begin position="131"/>
        <end position="152"/>
    </location>
</feature>
<evidence type="ECO:0008006" key="4">
    <source>
        <dbReference type="Google" id="ProtNLM"/>
    </source>
</evidence>
<sequence>MQLKHFAGAVYKRAFDETPHQAELPAWTYAVYLADFLVFLPLILWTTYTLHQIYPIFAIVEDENPPAYDPVNLAEDDGAILSAGPEARPDGPVPITKDVTGGRSTTVTSSIRSIHRLLKTHGGWRANFRGFPVYLVQSAATTALFGIFSAFLPDMLASLATLLAALSLVQLSTAWVHIIITPSSPQHFWQRLPPFKRAFDATARPVAAQWFAEQLATWVPIAIGWAIGMDLPNMQYGGSGSNTPQFHTSDAWKSIVVTLISIAIQIIVVIPAHVVLVRVQASLLPEEANTIIPFDRSFEGKVEPRVVGGKGYATMDDAWSGFSRSAWKRLVILYAKIFAVTFAAFFFMAAIILPQVILISAHAK</sequence>
<evidence type="ECO:0000313" key="2">
    <source>
        <dbReference type="EMBL" id="TIC99954.1"/>
    </source>
</evidence>
<keyword evidence="1" id="KW-0812">Transmembrane</keyword>
<dbReference type="OrthoDB" id="2896006at2759"/>
<evidence type="ECO:0000313" key="3">
    <source>
        <dbReference type="Proteomes" id="UP000305883"/>
    </source>
</evidence>
<keyword evidence="1" id="KW-1133">Transmembrane helix</keyword>
<feature type="transmembrane region" description="Helical" evidence="1">
    <location>
        <begin position="158"/>
        <end position="180"/>
    </location>
</feature>
<comment type="caution">
    <text evidence="2">The sequence shown here is derived from an EMBL/GenBank/DDBJ whole genome shotgun (WGS) entry which is preliminary data.</text>
</comment>
<protein>
    <recommendedName>
        <fullName evidence="4">Ubiquitin carrier protein</fullName>
    </recommendedName>
</protein>
<proteinExistence type="predicted"/>
<dbReference type="EMBL" id="MWPZ01000004">
    <property type="protein sequence ID" value="TIC99954.1"/>
    <property type="molecule type" value="Genomic_DNA"/>
</dbReference>
<dbReference type="AlphaFoldDB" id="A0A4T0W3W3"/>
<evidence type="ECO:0000256" key="1">
    <source>
        <dbReference type="SAM" id="Phobius"/>
    </source>
</evidence>
<keyword evidence="1" id="KW-0472">Membrane</keyword>
<organism evidence="2 3">
    <name type="scientific">Colletotrichum higginsianum</name>
    <dbReference type="NCBI Taxonomy" id="80884"/>
    <lineage>
        <taxon>Eukaryota</taxon>
        <taxon>Fungi</taxon>
        <taxon>Dikarya</taxon>
        <taxon>Ascomycota</taxon>
        <taxon>Pezizomycotina</taxon>
        <taxon>Sordariomycetes</taxon>
        <taxon>Hypocreomycetidae</taxon>
        <taxon>Glomerellales</taxon>
        <taxon>Glomerellaceae</taxon>
        <taxon>Colletotrichum</taxon>
        <taxon>Colletotrichum destructivum species complex</taxon>
    </lineage>
</organism>
<dbReference type="Proteomes" id="UP000305883">
    <property type="component" value="Unassembled WGS sequence"/>
</dbReference>
<reference evidence="2 3" key="1">
    <citation type="journal article" date="2019" name="Genome Biol. Evol.">
        <title>Genomic Plasticity Mediated by Transposable Elements in the Plant Pathogenic Fungus Colletotrichum higginsianum.</title>
        <authorList>
            <person name="Tsushima A."/>
            <person name="Gan P."/>
            <person name="Kumakura N."/>
            <person name="Narusaka M."/>
            <person name="Takano Y."/>
            <person name="Narusaka Y."/>
            <person name="Shirasu K."/>
        </authorList>
    </citation>
    <scope>NUCLEOTIDE SEQUENCE [LARGE SCALE GENOMIC DNA]</scope>
    <source>
        <strain evidence="2 3">MAFF305635-RFP</strain>
    </source>
</reference>
<gene>
    <name evidence="2" type="ORF">CH35J_005482</name>
</gene>
<accession>A0A4T0W3W3</accession>